<gene>
    <name evidence="9" type="ORF">D9613_004491</name>
</gene>
<evidence type="ECO:0000259" key="7">
    <source>
        <dbReference type="PROSITE" id="PS51192"/>
    </source>
</evidence>
<dbReference type="SMART" id="SM00490">
    <property type="entry name" value="HELICc"/>
    <property type="match status" value="1"/>
</dbReference>
<evidence type="ECO:0000313" key="9">
    <source>
        <dbReference type="EMBL" id="KAF4611553.1"/>
    </source>
</evidence>
<evidence type="ECO:0000256" key="6">
    <source>
        <dbReference type="SAM" id="MobiDB-lite"/>
    </source>
</evidence>
<dbReference type="Pfam" id="PF00270">
    <property type="entry name" value="DEAD"/>
    <property type="match status" value="1"/>
</dbReference>
<keyword evidence="2" id="KW-0547">Nucleotide-binding</keyword>
<dbReference type="CDD" id="cd17920">
    <property type="entry name" value="DEXHc_RecQ"/>
    <property type="match status" value="1"/>
</dbReference>
<feature type="domain" description="Helicase ATP-binding" evidence="7">
    <location>
        <begin position="60"/>
        <end position="231"/>
    </location>
</feature>
<feature type="region of interest" description="Disordered" evidence="6">
    <location>
        <begin position="1"/>
        <end position="30"/>
    </location>
</feature>
<feature type="compositionally biased region" description="Basic and acidic residues" evidence="6">
    <location>
        <begin position="604"/>
        <end position="644"/>
    </location>
</feature>
<dbReference type="InterPro" id="IPR027417">
    <property type="entry name" value="P-loop_NTPase"/>
</dbReference>
<evidence type="ECO:0000259" key="8">
    <source>
        <dbReference type="PROSITE" id="PS51194"/>
    </source>
</evidence>
<dbReference type="EC" id="5.6.2.4" evidence="5"/>
<dbReference type="GO" id="GO:0009378">
    <property type="term" value="F:four-way junction helicase activity"/>
    <property type="evidence" value="ECO:0007669"/>
    <property type="project" value="TreeGrafter"/>
</dbReference>
<organism evidence="9 10">
    <name type="scientific">Agrocybe pediades</name>
    <dbReference type="NCBI Taxonomy" id="84607"/>
    <lineage>
        <taxon>Eukaryota</taxon>
        <taxon>Fungi</taxon>
        <taxon>Dikarya</taxon>
        <taxon>Basidiomycota</taxon>
        <taxon>Agaricomycotina</taxon>
        <taxon>Agaricomycetes</taxon>
        <taxon>Agaricomycetidae</taxon>
        <taxon>Agaricales</taxon>
        <taxon>Agaricineae</taxon>
        <taxon>Strophariaceae</taxon>
        <taxon>Agrocybe</taxon>
    </lineage>
</organism>
<evidence type="ECO:0000256" key="3">
    <source>
        <dbReference type="ARBA" id="ARBA00022840"/>
    </source>
</evidence>
<evidence type="ECO:0000256" key="5">
    <source>
        <dbReference type="ARBA" id="ARBA00034808"/>
    </source>
</evidence>
<dbReference type="PROSITE" id="PS51192">
    <property type="entry name" value="HELICASE_ATP_BIND_1"/>
    <property type="match status" value="1"/>
</dbReference>
<accession>A0A8H4QII8</accession>
<feature type="domain" description="Helicase C-terminal" evidence="8">
    <location>
        <begin position="259"/>
        <end position="420"/>
    </location>
</feature>
<evidence type="ECO:0000256" key="4">
    <source>
        <dbReference type="ARBA" id="ARBA00034617"/>
    </source>
</evidence>
<dbReference type="InterPro" id="IPR011545">
    <property type="entry name" value="DEAD/DEAH_box_helicase_dom"/>
</dbReference>
<dbReference type="GO" id="GO:0005694">
    <property type="term" value="C:chromosome"/>
    <property type="evidence" value="ECO:0007669"/>
    <property type="project" value="TreeGrafter"/>
</dbReference>
<comment type="caution">
    <text evidence="9">The sequence shown here is derived from an EMBL/GenBank/DDBJ whole genome shotgun (WGS) entry which is preliminary data.</text>
</comment>
<dbReference type="GO" id="GO:0005524">
    <property type="term" value="F:ATP binding"/>
    <property type="evidence" value="ECO:0007669"/>
    <property type="project" value="UniProtKB-KW"/>
</dbReference>
<dbReference type="AlphaFoldDB" id="A0A8H4QII8"/>
<evidence type="ECO:0000313" key="10">
    <source>
        <dbReference type="Proteomes" id="UP000521872"/>
    </source>
</evidence>
<feature type="region of interest" description="Disordered" evidence="6">
    <location>
        <begin position="390"/>
        <end position="410"/>
    </location>
</feature>
<comment type="similarity">
    <text evidence="1">Belongs to the helicase family. RecQ subfamily.</text>
</comment>
<feature type="region of interest" description="Disordered" evidence="6">
    <location>
        <begin position="481"/>
        <end position="534"/>
    </location>
</feature>
<comment type="catalytic activity">
    <reaction evidence="4">
        <text>Couples ATP hydrolysis with the unwinding of duplex DNA by translocating in the 3'-5' direction.</text>
        <dbReference type="EC" id="5.6.2.4"/>
    </reaction>
</comment>
<dbReference type="InterPro" id="IPR014001">
    <property type="entry name" value="Helicase_ATP-bd"/>
</dbReference>
<evidence type="ECO:0000256" key="2">
    <source>
        <dbReference type="ARBA" id="ARBA00022741"/>
    </source>
</evidence>
<dbReference type="SUPFAM" id="SSF52540">
    <property type="entry name" value="P-loop containing nucleoside triphosphate hydrolases"/>
    <property type="match status" value="1"/>
</dbReference>
<feature type="compositionally biased region" description="Basic and acidic residues" evidence="6">
    <location>
        <begin position="575"/>
        <end position="597"/>
    </location>
</feature>
<dbReference type="PROSITE" id="PS51194">
    <property type="entry name" value="HELICASE_CTER"/>
    <property type="match status" value="1"/>
</dbReference>
<name>A0A8H4QII8_9AGAR</name>
<evidence type="ECO:0000256" key="1">
    <source>
        <dbReference type="ARBA" id="ARBA00005446"/>
    </source>
</evidence>
<dbReference type="Proteomes" id="UP000521872">
    <property type="component" value="Unassembled WGS sequence"/>
</dbReference>
<dbReference type="PANTHER" id="PTHR13710:SF154">
    <property type="entry name" value="RECQ HELICASE, PUTATIVE (AFU_ORTHOLOGUE AFUA_6G14720)-RELATED"/>
    <property type="match status" value="1"/>
</dbReference>
<feature type="compositionally biased region" description="Polar residues" evidence="6">
    <location>
        <begin position="399"/>
        <end position="410"/>
    </location>
</feature>
<reference evidence="9 10" key="1">
    <citation type="submission" date="2019-12" db="EMBL/GenBank/DDBJ databases">
        <authorList>
            <person name="Floudas D."/>
            <person name="Bentzer J."/>
            <person name="Ahren D."/>
            <person name="Johansson T."/>
            <person name="Persson P."/>
            <person name="Tunlid A."/>
        </authorList>
    </citation>
    <scope>NUCLEOTIDE SEQUENCE [LARGE SCALE GENOMIC DNA]</scope>
    <source>
        <strain evidence="9 10">CBS 102.39</strain>
    </source>
</reference>
<sequence length="743" mass="82455">MPTDDTHARDRTRSYERLQSARENAAKTEKYCSSSTRRQIEEVFRERFGSEAREWQVDVSEAILLGLDSVVIAGTGAGKTMPFMMPLLLDSKKKAIILSPLKVLQQDQVKRFQRMKIPSVAVNGDTWNPALKEELEQGRYQAIFASPEMCLKNADFRGILSGSEFNDITAIIVDEAHCISQWGGDFRPSYSEMGKLRAFFPPHIPILATSATLTKEALKEVRSSLSIDADRSFFLNLGNDRINIAFSAHEIKSSTDYEALKPHLLRIAQPTSRTDIDKSIVFVNSKLTTQIVAHVVRSWLPPHLRDCVDFLHALRSERGKRRAMRRFRKGETRILIATEAAGMGADIPDINNVVQFGVPASMAIWIQRAGRAGRSPEIRAHAVLLAEKAMNDKQKKRGTATSSNKPTETQVVLDAESDLEALMDDDTDGIIVDQDGGEDGHYTYKKKVDEGLREWINMSTALPTHVCCDRCADKDQVPAMSEEFDTPSQPVTPAPSDDEASCASDVHTTPSKRKNANGKRTLTRTGPAARRKEHLERAREAILTWRAKTVLERYTPGPFTLSAFMPEPVVKVDATETARKSAEKQKKKESRESERQAAKAAAAAEKERVQAQKRAEREAQREKKAAADENARARKAAERAEKAALKMSMQASKRPRRAPLEGTLVLNLASSSSSSPAPGFYSEPHYDLPAHPVLGSSSSSTSPFVAPSSHEYNFKIPPLFKLGYPSSFQPAQPLDTSEPSMQL</sequence>
<dbReference type="GO" id="GO:0003676">
    <property type="term" value="F:nucleic acid binding"/>
    <property type="evidence" value="ECO:0007669"/>
    <property type="project" value="InterPro"/>
</dbReference>
<dbReference type="GO" id="GO:0000724">
    <property type="term" value="P:double-strand break repair via homologous recombination"/>
    <property type="evidence" value="ECO:0007669"/>
    <property type="project" value="TreeGrafter"/>
</dbReference>
<dbReference type="InterPro" id="IPR001650">
    <property type="entry name" value="Helicase_C-like"/>
</dbReference>
<proteinExistence type="inferred from homology"/>
<dbReference type="GO" id="GO:0043138">
    <property type="term" value="F:3'-5' DNA helicase activity"/>
    <property type="evidence" value="ECO:0007669"/>
    <property type="project" value="UniProtKB-EC"/>
</dbReference>
<dbReference type="Pfam" id="PF00271">
    <property type="entry name" value="Helicase_C"/>
    <property type="match status" value="1"/>
</dbReference>
<dbReference type="EMBL" id="JAACJL010000057">
    <property type="protein sequence ID" value="KAF4611553.1"/>
    <property type="molecule type" value="Genomic_DNA"/>
</dbReference>
<protein>
    <recommendedName>
        <fullName evidence="5">DNA 3'-5' helicase</fullName>
        <ecNumber evidence="5">5.6.2.4</ecNumber>
    </recommendedName>
</protein>
<dbReference type="GO" id="GO:0005737">
    <property type="term" value="C:cytoplasm"/>
    <property type="evidence" value="ECO:0007669"/>
    <property type="project" value="TreeGrafter"/>
</dbReference>
<dbReference type="PANTHER" id="PTHR13710">
    <property type="entry name" value="DNA HELICASE RECQ FAMILY MEMBER"/>
    <property type="match status" value="1"/>
</dbReference>
<keyword evidence="10" id="KW-1185">Reference proteome</keyword>
<dbReference type="Gene3D" id="3.40.50.300">
    <property type="entry name" value="P-loop containing nucleotide triphosphate hydrolases"/>
    <property type="match status" value="2"/>
</dbReference>
<dbReference type="SMART" id="SM00487">
    <property type="entry name" value="DEXDc"/>
    <property type="match status" value="1"/>
</dbReference>
<feature type="region of interest" description="Disordered" evidence="6">
    <location>
        <begin position="575"/>
        <end position="659"/>
    </location>
</feature>
<keyword evidence="3" id="KW-0067">ATP-binding</keyword>